<dbReference type="CDD" id="cd00198">
    <property type="entry name" value="vWFA"/>
    <property type="match status" value="1"/>
</dbReference>
<dbReference type="InterPro" id="IPR040322">
    <property type="entry name" value="TROVE2"/>
</dbReference>
<dbReference type="PANTHER" id="PTHR14202:SF0">
    <property type="entry name" value="RNA-BINDING PROTEIN RO60"/>
    <property type="match status" value="1"/>
</dbReference>
<dbReference type="Pfam" id="PF25045">
    <property type="entry name" value="vWA_Ro60"/>
    <property type="match status" value="1"/>
</dbReference>
<accession>W4L6E2</accession>
<protein>
    <recommendedName>
        <fullName evidence="1">RNA-binding protein RO60 vWA domain-containing protein</fullName>
    </recommendedName>
</protein>
<dbReference type="SUPFAM" id="SSF53300">
    <property type="entry name" value="vWA-like"/>
    <property type="match status" value="1"/>
</dbReference>
<proteinExistence type="predicted"/>
<dbReference type="GO" id="GO:1990904">
    <property type="term" value="C:ribonucleoprotein complex"/>
    <property type="evidence" value="ECO:0007669"/>
    <property type="project" value="TreeGrafter"/>
</dbReference>
<dbReference type="AlphaFoldDB" id="W4L6E2"/>
<dbReference type="InterPro" id="IPR056800">
    <property type="entry name" value="vWA_Ro60"/>
</dbReference>
<evidence type="ECO:0000259" key="1">
    <source>
        <dbReference type="Pfam" id="PF25045"/>
    </source>
</evidence>
<name>W4L6E2_ENTF1</name>
<dbReference type="Proteomes" id="UP000019141">
    <property type="component" value="Unassembled WGS sequence"/>
</dbReference>
<dbReference type="HOGENOM" id="CLU_069742_0_0_7"/>
<dbReference type="PATRIC" id="fig|1429438.4.peg.7169"/>
<gene>
    <name evidence="2" type="ORF">ETSY1_38215</name>
</gene>
<feature type="domain" description="RNA-binding protein RO60 vWA" evidence="1">
    <location>
        <begin position="22"/>
        <end position="188"/>
    </location>
</feature>
<dbReference type="PANTHER" id="PTHR14202">
    <property type="entry name" value="60 KDA RIBONUCLEOPROTEIN SSA/RO"/>
    <property type="match status" value="1"/>
</dbReference>
<dbReference type="EMBL" id="AZHW01001193">
    <property type="protein sequence ID" value="ETW93663.1"/>
    <property type="molecule type" value="Genomic_DNA"/>
</dbReference>
<dbReference type="InterPro" id="IPR036465">
    <property type="entry name" value="vWFA_dom_sf"/>
</dbReference>
<dbReference type="Gene3D" id="3.40.50.410">
    <property type="entry name" value="von Willebrand factor, type A domain"/>
    <property type="match status" value="1"/>
</dbReference>
<evidence type="ECO:0000313" key="3">
    <source>
        <dbReference type="Proteomes" id="UP000019141"/>
    </source>
</evidence>
<sequence>MIDALDAAFYATFDNVTPTRKRWVLALDVSASMGWGNIAGVPGLSPRVASAAMALIQAATEPENTIVAFSTTMRPLSLSPRQRLDDVVKQVQKIPMGGTDCALPMVWAMDNHVAADVFVIYTDNETWHGNIHPAQALSQYRASMGIDAKLVVVGMVANSFSIADPNDAGMLDCVGFDTATPQLISDFATDQLL</sequence>
<keyword evidence="3" id="KW-1185">Reference proteome</keyword>
<evidence type="ECO:0000313" key="2">
    <source>
        <dbReference type="EMBL" id="ETW93663.1"/>
    </source>
</evidence>
<comment type="caution">
    <text evidence="2">The sequence shown here is derived from an EMBL/GenBank/DDBJ whole genome shotgun (WGS) entry which is preliminary data.</text>
</comment>
<organism evidence="2 3">
    <name type="scientific">Entotheonella factor</name>
    <dbReference type="NCBI Taxonomy" id="1429438"/>
    <lineage>
        <taxon>Bacteria</taxon>
        <taxon>Pseudomonadati</taxon>
        <taxon>Nitrospinota/Tectimicrobiota group</taxon>
        <taxon>Candidatus Tectimicrobiota</taxon>
        <taxon>Candidatus Entotheonellia</taxon>
        <taxon>Candidatus Entotheonellales</taxon>
        <taxon>Candidatus Entotheonellaceae</taxon>
        <taxon>Candidatus Entotheonella</taxon>
    </lineage>
</organism>
<dbReference type="GO" id="GO:0003723">
    <property type="term" value="F:RNA binding"/>
    <property type="evidence" value="ECO:0007669"/>
    <property type="project" value="InterPro"/>
</dbReference>
<reference evidence="2 3" key="1">
    <citation type="journal article" date="2014" name="Nature">
        <title>An environmental bacterial taxon with a large and distinct metabolic repertoire.</title>
        <authorList>
            <person name="Wilson M.C."/>
            <person name="Mori T."/>
            <person name="Ruckert C."/>
            <person name="Uria A.R."/>
            <person name="Helf M.J."/>
            <person name="Takada K."/>
            <person name="Gernert C."/>
            <person name="Steffens U.A."/>
            <person name="Heycke N."/>
            <person name="Schmitt S."/>
            <person name="Rinke C."/>
            <person name="Helfrich E.J."/>
            <person name="Brachmann A.O."/>
            <person name="Gurgui C."/>
            <person name="Wakimoto T."/>
            <person name="Kracht M."/>
            <person name="Crusemann M."/>
            <person name="Hentschel U."/>
            <person name="Abe I."/>
            <person name="Matsunaga S."/>
            <person name="Kalinowski J."/>
            <person name="Takeyama H."/>
            <person name="Piel J."/>
        </authorList>
    </citation>
    <scope>NUCLEOTIDE SEQUENCE [LARGE SCALE GENOMIC DNA]</scope>
    <source>
        <strain evidence="3">TSY1</strain>
    </source>
</reference>